<evidence type="ECO:0000313" key="2">
    <source>
        <dbReference type="Proteomes" id="UP001186974"/>
    </source>
</evidence>
<comment type="caution">
    <text evidence="1">The sequence shown here is derived from an EMBL/GenBank/DDBJ whole genome shotgun (WGS) entry which is preliminary data.</text>
</comment>
<name>A0ACC3DSE2_9PEZI</name>
<keyword evidence="2" id="KW-1185">Reference proteome</keyword>
<proteinExistence type="predicted"/>
<evidence type="ECO:0000313" key="1">
    <source>
        <dbReference type="EMBL" id="KAK3079616.1"/>
    </source>
</evidence>
<organism evidence="1 2">
    <name type="scientific">Coniosporium uncinatum</name>
    <dbReference type="NCBI Taxonomy" id="93489"/>
    <lineage>
        <taxon>Eukaryota</taxon>
        <taxon>Fungi</taxon>
        <taxon>Dikarya</taxon>
        <taxon>Ascomycota</taxon>
        <taxon>Pezizomycotina</taxon>
        <taxon>Dothideomycetes</taxon>
        <taxon>Dothideomycetes incertae sedis</taxon>
        <taxon>Coniosporium</taxon>
    </lineage>
</organism>
<sequence length="205" mass="21861">MPLDASRRIRTPSAQFGQELLSTFGTTIGEIALIPATGGIFTVHLTYRPSEHETVITAGSVSSSSSSSSSSTAAPMSNARDQPADAAAQPATTVADATTAKAGPRRLPEERVERVLLWDRKAEGGFPETKVLKQRVRDCLEPGRDLGHSDRGGKKKKKEEEEKEAVGEGEGERKEGGEEKGKGGAGEEVKDVKRNPDGTVCEDCR</sequence>
<accession>A0ACC3DSE2</accession>
<dbReference type="EMBL" id="JAWDJW010001026">
    <property type="protein sequence ID" value="KAK3079616.1"/>
    <property type="molecule type" value="Genomic_DNA"/>
</dbReference>
<dbReference type="Proteomes" id="UP001186974">
    <property type="component" value="Unassembled WGS sequence"/>
</dbReference>
<gene>
    <name evidence="1" type="ORF">LTS18_004405</name>
</gene>
<reference evidence="1" key="1">
    <citation type="submission" date="2024-09" db="EMBL/GenBank/DDBJ databases">
        <title>Black Yeasts Isolated from many extreme environments.</title>
        <authorList>
            <person name="Coleine C."/>
            <person name="Stajich J.E."/>
            <person name="Selbmann L."/>
        </authorList>
    </citation>
    <scope>NUCLEOTIDE SEQUENCE</scope>
    <source>
        <strain evidence="1">CCFEE 5737</strain>
    </source>
</reference>
<protein>
    <submittedName>
        <fullName evidence="1">Uncharacterized protein</fullName>
    </submittedName>
</protein>